<protein>
    <recommendedName>
        <fullName evidence="4">NADH-ubiquinone oxidoreductase chain 6</fullName>
        <ecNumber evidence="3">7.1.1.2</ecNumber>
    </recommendedName>
    <alternativeName>
        <fullName evidence="14">NADH dehydrogenase subunit 6</fullName>
    </alternativeName>
</protein>
<feature type="transmembrane region" description="Helical" evidence="16">
    <location>
        <begin position="21"/>
        <end position="41"/>
    </location>
</feature>
<evidence type="ECO:0000256" key="8">
    <source>
        <dbReference type="ARBA" id="ARBA00022967"/>
    </source>
</evidence>
<evidence type="ECO:0000256" key="14">
    <source>
        <dbReference type="ARBA" id="ARBA00031019"/>
    </source>
</evidence>
<dbReference type="GeneID" id="36937631"/>
<keyword evidence="10 16" id="KW-1133">Transmembrane helix</keyword>
<evidence type="ECO:0000256" key="7">
    <source>
        <dbReference type="ARBA" id="ARBA00022692"/>
    </source>
</evidence>
<keyword evidence="6" id="KW-0679">Respiratory chain</keyword>
<keyword evidence="12 17" id="KW-0496">Mitochondrion</keyword>
<dbReference type="CTD" id="4541"/>
<evidence type="ECO:0000256" key="16">
    <source>
        <dbReference type="SAM" id="Phobius"/>
    </source>
</evidence>
<feature type="transmembrane region" description="Helical" evidence="16">
    <location>
        <begin position="80"/>
        <end position="100"/>
    </location>
</feature>
<evidence type="ECO:0000256" key="15">
    <source>
        <dbReference type="ARBA" id="ARBA00049551"/>
    </source>
</evidence>
<dbReference type="GO" id="GO:0031966">
    <property type="term" value="C:mitochondrial membrane"/>
    <property type="evidence" value="ECO:0007669"/>
    <property type="project" value="UniProtKB-SubCell"/>
</dbReference>
<dbReference type="AlphaFoldDB" id="A0A343W8P7"/>
<evidence type="ECO:0000256" key="9">
    <source>
        <dbReference type="ARBA" id="ARBA00022982"/>
    </source>
</evidence>
<dbReference type="EMBL" id="KY069957">
    <property type="protein sequence ID" value="AVZ00737.1"/>
    <property type="molecule type" value="Genomic_DNA"/>
</dbReference>
<sequence>MVFMMFISWMTSILFLIMKHPLSMGIMLIIQTIIIAITTGLMINMFWFSYILLMTILSGMLVLFIYMASVASNEKFKTSWTLIFISTTMIMTGMLSILWMDQMSTSNIWSSKASEWSNLSASVSLSNFFMNYNMSITLFLVCYLLMTMIVINKIVNVLEGPLRMKN</sequence>
<keyword evidence="8" id="KW-1278">Translocase</keyword>
<evidence type="ECO:0000256" key="10">
    <source>
        <dbReference type="ARBA" id="ARBA00022989"/>
    </source>
</evidence>
<keyword evidence="7 16" id="KW-0812">Transmembrane</keyword>
<organism evidence="17">
    <name type="scientific">Carcinochelis bannaensis</name>
    <dbReference type="NCBI Taxonomy" id="2126074"/>
    <lineage>
        <taxon>Eukaryota</taxon>
        <taxon>Metazoa</taxon>
        <taxon>Ecdysozoa</taxon>
        <taxon>Arthropoda</taxon>
        <taxon>Hexapoda</taxon>
        <taxon>Insecta</taxon>
        <taxon>Pterygota</taxon>
        <taxon>Neoptera</taxon>
        <taxon>Paraneoptera</taxon>
        <taxon>Hemiptera</taxon>
        <taxon>Heteroptera</taxon>
        <taxon>Panheteroptera</taxon>
        <taxon>Cimicomorpha</taxon>
        <taxon>Phymatidae</taxon>
        <taxon>Phymatinae</taxon>
        <taxon>Carcinochelis</taxon>
    </lineage>
</organism>
<dbReference type="EC" id="7.1.1.2" evidence="3"/>
<evidence type="ECO:0000256" key="1">
    <source>
        <dbReference type="ARBA" id="ARBA00004225"/>
    </source>
</evidence>
<dbReference type="PANTHER" id="PTHR11435">
    <property type="entry name" value="NADH UBIQUINONE OXIDOREDUCTASE SUBUNIT ND6"/>
    <property type="match status" value="1"/>
</dbReference>
<name>A0A343W8P7_9HEMI</name>
<dbReference type="InterPro" id="IPR050269">
    <property type="entry name" value="ComplexI_Subunit6"/>
</dbReference>
<keyword evidence="11" id="KW-0520">NAD</keyword>
<comment type="similarity">
    <text evidence="2">Belongs to the complex I subunit 6 family.</text>
</comment>
<evidence type="ECO:0000256" key="13">
    <source>
        <dbReference type="ARBA" id="ARBA00023136"/>
    </source>
</evidence>
<geneLocation type="mitochondrion" evidence="17"/>
<comment type="subcellular location">
    <subcellularLocation>
        <location evidence="1">Mitochondrion membrane</location>
        <topology evidence="1">Multi-pass membrane protein</topology>
    </subcellularLocation>
</comment>
<evidence type="ECO:0000256" key="11">
    <source>
        <dbReference type="ARBA" id="ARBA00023027"/>
    </source>
</evidence>
<feature type="transmembrane region" description="Helical" evidence="16">
    <location>
        <begin position="47"/>
        <end position="68"/>
    </location>
</feature>
<dbReference type="RefSeq" id="YP_009485601.1">
    <property type="nucleotide sequence ID" value="NC_037734.1"/>
</dbReference>
<evidence type="ECO:0000256" key="3">
    <source>
        <dbReference type="ARBA" id="ARBA00012944"/>
    </source>
</evidence>
<evidence type="ECO:0000256" key="2">
    <source>
        <dbReference type="ARBA" id="ARBA00005698"/>
    </source>
</evidence>
<feature type="transmembrane region" description="Helical" evidence="16">
    <location>
        <begin position="132"/>
        <end position="155"/>
    </location>
</feature>
<accession>A0A343W8P7</accession>
<proteinExistence type="inferred from homology"/>
<keyword evidence="13 16" id="KW-0472">Membrane</keyword>
<evidence type="ECO:0000256" key="6">
    <source>
        <dbReference type="ARBA" id="ARBA00022660"/>
    </source>
</evidence>
<keyword evidence="9" id="KW-0249">Electron transport</keyword>
<comment type="catalytic activity">
    <reaction evidence="15">
        <text>a ubiquinone + NADH + 5 H(+)(in) = a ubiquinol + NAD(+) + 4 H(+)(out)</text>
        <dbReference type="Rhea" id="RHEA:29091"/>
        <dbReference type="Rhea" id="RHEA-COMP:9565"/>
        <dbReference type="Rhea" id="RHEA-COMP:9566"/>
        <dbReference type="ChEBI" id="CHEBI:15378"/>
        <dbReference type="ChEBI" id="CHEBI:16389"/>
        <dbReference type="ChEBI" id="CHEBI:17976"/>
        <dbReference type="ChEBI" id="CHEBI:57540"/>
        <dbReference type="ChEBI" id="CHEBI:57945"/>
        <dbReference type="EC" id="7.1.1.2"/>
    </reaction>
</comment>
<gene>
    <name evidence="17" type="primary">ND6</name>
</gene>
<evidence type="ECO:0000313" key="17">
    <source>
        <dbReference type="EMBL" id="AVZ00737.1"/>
    </source>
</evidence>
<evidence type="ECO:0000256" key="4">
    <source>
        <dbReference type="ARBA" id="ARBA00021095"/>
    </source>
</evidence>
<dbReference type="GO" id="GO:0008137">
    <property type="term" value="F:NADH dehydrogenase (ubiquinone) activity"/>
    <property type="evidence" value="ECO:0007669"/>
    <property type="project" value="UniProtKB-EC"/>
</dbReference>
<keyword evidence="5" id="KW-0813">Transport</keyword>
<evidence type="ECO:0000256" key="5">
    <source>
        <dbReference type="ARBA" id="ARBA00022448"/>
    </source>
</evidence>
<reference evidence="17" key="1">
    <citation type="thesis" date="2017" institute="China Agricultural University">
        <title>Studies on the comparative mitochondrial genomics and phylogeny of Heteroptera (Insecta: Hemiptera).</title>
        <authorList>
            <person name="Jiang P."/>
        </authorList>
    </citation>
    <scope>NUCLEOTIDE SEQUENCE</scope>
</reference>
<dbReference type="PANTHER" id="PTHR11435:SF1">
    <property type="entry name" value="NADH-UBIQUINONE OXIDOREDUCTASE CHAIN 6"/>
    <property type="match status" value="1"/>
</dbReference>
<evidence type="ECO:0000256" key="12">
    <source>
        <dbReference type="ARBA" id="ARBA00023128"/>
    </source>
</evidence>